<accession>A0A6P4YPT7</accession>
<evidence type="ECO:0000313" key="2">
    <source>
        <dbReference type="RefSeq" id="XP_019613718.1"/>
    </source>
</evidence>
<dbReference type="RefSeq" id="XP_019620672.1">
    <property type="nucleotide sequence ID" value="XM_019765113.1"/>
</dbReference>
<dbReference type="GeneID" id="109467170"/>
<reference evidence="2 3" key="1">
    <citation type="submission" date="2025-04" db="UniProtKB">
        <authorList>
            <consortium name="RefSeq"/>
        </authorList>
    </citation>
    <scope>IDENTIFICATION</scope>
    <source>
        <tissue evidence="2 3">Gonad</tissue>
    </source>
</reference>
<dbReference type="Proteomes" id="UP000515135">
    <property type="component" value="Unplaced"/>
</dbReference>
<dbReference type="OrthoDB" id="10029583at2759"/>
<evidence type="ECO:0000313" key="3">
    <source>
        <dbReference type="RefSeq" id="XP_019620672.1"/>
    </source>
</evidence>
<dbReference type="KEGG" id="bbel:109467170"/>
<dbReference type="GeneID" id="109461766"/>
<gene>
    <name evidence="3" type="primary">LOC109467170</name>
    <name evidence="2" type="synonym">LOC109461766</name>
</gene>
<evidence type="ECO:0000313" key="1">
    <source>
        <dbReference type="Proteomes" id="UP000515135"/>
    </source>
</evidence>
<sequence>MRNTILAKKVFLFRLYSYVLGRTNRKARGLVSECFEVAREYGLEGWLEDYWLTTNFPSASEWKQLVKTTIRAKGNERWQATVSSESTCHRFYKVHPTSEKPHKLWVLARQQPEHQRDLKNLILLSTVPTKHNRKPCPTCKSDTEDLVGHLFTRCTTFIHLRQALAEELANYLGVRVMARVHEQPEERFTEIMLGAEVTEEEVDAEVWCAFITTAAKLLRPLATMALKHATWKER</sequence>
<protein>
    <submittedName>
        <fullName evidence="2">Uncharacterized protein LOC109461766</fullName>
    </submittedName>
    <submittedName>
        <fullName evidence="3">Uncharacterized protein LOC109467170</fullName>
    </submittedName>
</protein>
<organism evidence="1 3">
    <name type="scientific">Branchiostoma belcheri</name>
    <name type="common">Amphioxus</name>
    <dbReference type="NCBI Taxonomy" id="7741"/>
    <lineage>
        <taxon>Eukaryota</taxon>
        <taxon>Metazoa</taxon>
        <taxon>Chordata</taxon>
        <taxon>Cephalochordata</taxon>
        <taxon>Leptocardii</taxon>
        <taxon>Amphioxiformes</taxon>
        <taxon>Branchiostomatidae</taxon>
        <taxon>Branchiostoma</taxon>
    </lineage>
</organism>
<dbReference type="AlphaFoldDB" id="A0A6P4YPT7"/>
<proteinExistence type="predicted"/>
<name>A0A6P4YPT7_BRABE</name>
<dbReference type="KEGG" id="bbel:109461766"/>
<keyword evidence="1" id="KW-1185">Reference proteome</keyword>
<dbReference type="RefSeq" id="XP_019613718.1">
    <property type="nucleotide sequence ID" value="XM_019758159.1"/>
</dbReference>